<evidence type="ECO:0000313" key="2">
    <source>
        <dbReference type="Proteomes" id="UP001180020"/>
    </source>
</evidence>
<dbReference type="AlphaFoldDB" id="A0AAV9D0U3"/>
<name>A0AAV9D0U3_ACOCL</name>
<reference evidence="1" key="1">
    <citation type="journal article" date="2023" name="Nat. Commun.">
        <title>Diploid and tetraploid genomes of Acorus and the evolution of monocots.</title>
        <authorList>
            <person name="Ma L."/>
            <person name="Liu K.W."/>
            <person name="Li Z."/>
            <person name="Hsiao Y.Y."/>
            <person name="Qi Y."/>
            <person name="Fu T."/>
            <person name="Tang G.D."/>
            <person name="Zhang D."/>
            <person name="Sun W.H."/>
            <person name="Liu D.K."/>
            <person name="Li Y."/>
            <person name="Chen G.Z."/>
            <person name="Liu X.D."/>
            <person name="Liao X.Y."/>
            <person name="Jiang Y.T."/>
            <person name="Yu X."/>
            <person name="Hao Y."/>
            <person name="Huang J."/>
            <person name="Zhao X.W."/>
            <person name="Ke S."/>
            <person name="Chen Y.Y."/>
            <person name="Wu W.L."/>
            <person name="Hsu J.L."/>
            <person name="Lin Y.F."/>
            <person name="Huang M.D."/>
            <person name="Li C.Y."/>
            <person name="Huang L."/>
            <person name="Wang Z.W."/>
            <person name="Zhao X."/>
            <person name="Zhong W.Y."/>
            <person name="Peng D.H."/>
            <person name="Ahmad S."/>
            <person name="Lan S."/>
            <person name="Zhang J.S."/>
            <person name="Tsai W.C."/>
            <person name="Van de Peer Y."/>
            <person name="Liu Z.J."/>
        </authorList>
    </citation>
    <scope>NUCLEOTIDE SEQUENCE</scope>
    <source>
        <strain evidence="1">CP</strain>
    </source>
</reference>
<sequence length="75" mass="8136">MEGHKEVLMNSVIVCEEGKLVYGDGLDGGLMGWRVVCDVKAHKMAVFFMREFVCSGSADRTIGIWKREGDGGGGL</sequence>
<organism evidence="1 2">
    <name type="scientific">Acorus calamus</name>
    <name type="common">Sweet flag</name>
    <dbReference type="NCBI Taxonomy" id="4465"/>
    <lineage>
        <taxon>Eukaryota</taxon>
        <taxon>Viridiplantae</taxon>
        <taxon>Streptophyta</taxon>
        <taxon>Embryophyta</taxon>
        <taxon>Tracheophyta</taxon>
        <taxon>Spermatophyta</taxon>
        <taxon>Magnoliopsida</taxon>
        <taxon>Liliopsida</taxon>
        <taxon>Acoraceae</taxon>
        <taxon>Acorus</taxon>
    </lineage>
</organism>
<comment type="caution">
    <text evidence="1">The sequence shown here is derived from an EMBL/GenBank/DDBJ whole genome shotgun (WGS) entry which is preliminary data.</text>
</comment>
<keyword evidence="2" id="KW-1185">Reference proteome</keyword>
<reference evidence="1" key="2">
    <citation type="submission" date="2023-06" db="EMBL/GenBank/DDBJ databases">
        <authorList>
            <person name="Ma L."/>
            <person name="Liu K.-W."/>
            <person name="Li Z."/>
            <person name="Hsiao Y.-Y."/>
            <person name="Qi Y."/>
            <person name="Fu T."/>
            <person name="Tang G."/>
            <person name="Zhang D."/>
            <person name="Sun W.-H."/>
            <person name="Liu D.-K."/>
            <person name="Li Y."/>
            <person name="Chen G.-Z."/>
            <person name="Liu X.-D."/>
            <person name="Liao X.-Y."/>
            <person name="Jiang Y.-T."/>
            <person name="Yu X."/>
            <person name="Hao Y."/>
            <person name="Huang J."/>
            <person name="Zhao X.-W."/>
            <person name="Ke S."/>
            <person name="Chen Y.-Y."/>
            <person name="Wu W.-L."/>
            <person name="Hsu J.-L."/>
            <person name="Lin Y.-F."/>
            <person name="Huang M.-D."/>
            <person name="Li C.-Y."/>
            <person name="Huang L."/>
            <person name="Wang Z.-W."/>
            <person name="Zhao X."/>
            <person name="Zhong W.-Y."/>
            <person name="Peng D.-H."/>
            <person name="Ahmad S."/>
            <person name="Lan S."/>
            <person name="Zhang J.-S."/>
            <person name="Tsai W.-C."/>
            <person name="Van De Peer Y."/>
            <person name="Liu Z.-J."/>
        </authorList>
    </citation>
    <scope>NUCLEOTIDE SEQUENCE</scope>
    <source>
        <strain evidence="1">CP</strain>
        <tissue evidence="1">Leaves</tissue>
    </source>
</reference>
<proteinExistence type="predicted"/>
<evidence type="ECO:0000313" key="1">
    <source>
        <dbReference type="EMBL" id="KAK1294745.1"/>
    </source>
</evidence>
<dbReference type="Proteomes" id="UP001180020">
    <property type="component" value="Unassembled WGS sequence"/>
</dbReference>
<gene>
    <name evidence="1" type="ORF">QJS10_CPA16g01518</name>
</gene>
<dbReference type="EMBL" id="JAUJYO010000016">
    <property type="protein sequence ID" value="KAK1294745.1"/>
    <property type="molecule type" value="Genomic_DNA"/>
</dbReference>
<protein>
    <submittedName>
        <fullName evidence="1">Uncharacterized protein</fullName>
    </submittedName>
</protein>
<accession>A0AAV9D0U3</accession>